<dbReference type="SFLD" id="SFLDG01129">
    <property type="entry name" value="C1.5:_HAD__Beta-PGM__Phosphata"/>
    <property type="match status" value="1"/>
</dbReference>
<dbReference type="SFLD" id="SFLDS00003">
    <property type="entry name" value="Haloacid_Dehalogenase"/>
    <property type="match status" value="1"/>
</dbReference>
<dbReference type="Gene3D" id="1.10.150.240">
    <property type="entry name" value="Putative phosphatase, domain 2"/>
    <property type="match status" value="1"/>
</dbReference>
<dbReference type="NCBIfam" id="TIGR01549">
    <property type="entry name" value="HAD-SF-IA-v1"/>
    <property type="match status" value="1"/>
</dbReference>
<organism evidence="1 2">
    <name type="scientific">Mycolicibacterium poriferae</name>
    <dbReference type="NCBI Taxonomy" id="39694"/>
    <lineage>
        <taxon>Bacteria</taxon>
        <taxon>Bacillati</taxon>
        <taxon>Actinomycetota</taxon>
        <taxon>Actinomycetes</taxon>
        <taxon>Mycobacteriales</taxon>
        <taxon>Mycobacteriaceae</taxon>
        <taxon>Mycolicibacterium</taxon>
    </lineage>
</organism>
<dbReference type="PANTHER" id="PTHR43434:SF16">
    <property type="entry name" value="BLL8046 PROTEIN"/>
    <property type="match status" value="1"/>
</dbReference>
<dbReference type="PANTHER" id="PTHR43434">
    <property type="entry name" value="PHOSPHOGLYCOLATE PHOSPHATASE"/>
    <property type="match status" value="1"/>
</dbReference>
<evidence type="ECO:0000313" key="2">
    <source>
        <dbReference type="Proteomes" id="UP000466785"/>
    </source>
</evidence>
<dbReference type="InterPro" id="IPR050155">
    <property type="entry name" value="HAD-like_hydrolase_sf"/>
</dbReference>
<dbReference type="Pfam" id="PF00702">
    <property type="entry name" value="Hydrolase"/>
    <property type="match status" value="1"/>
</dbReference>
<dbReference type="PRINTS" id="PR00413">
    <property type="entry name" value="HADHALOGNASE"/>
</dbReference>
<gene>
    <name evidence="1" type="ORF">MPOR_14610</name>
</gene>
<protein>
    <submittedName>
        <fullName evidence="1">Haloacid dehalogenase</fullName>
    </submittedName>
</protein>
<keyword evidence="2" id="KW-1185">Reference proteome</keyword>
<proteinExistence type="predicted"/>
<sequence>MSAHPAVLFDVDGTLVDSNYLHVYAWQRAFHEADVPMETWRVHRSIGMDGTTLVKTLLEQFGQDPTDDLVTQLKDGHSEYYQRSASLLEPLPGARDLVRRVADMGLQAVLATSAPPDELELLRKVLDCDDVIAAITSAEDVDTAKPEPDIVRIALERAGVSAQQAVFVGDAVWDAEACARAQVPTIGLLSGGCGRDELRDAGAAEVFENPQELLANLAGSAIARLASRE</sequence>
<dbReference type="GO" id="GO:0005829">
    <property type="term" value="C:cytosol"/>
    <property type="evidence" value="ECO:0007669"/>
    <property type="project" value="TreeGrafter"/>
</dbReference>
<evidence type="ECO:0000313" key="1">
    <source>
        <dbReference type="EMBL" id="BBX50435.1"/>
    </source>
</evidence>
<reference evidence="1 2" key="1">
    <citation type="journal article" date="2019" name="Emerg. Microbes Infect.">
        <title>Comprehensive subspecies identification of 175 nontuberculous mycobacteria species based on 7547 genomic profiles.</title>
        <authorList>
            <person name="Matsumoto Y."/>
            <person name="Kinjo T."/>
            <person name="Motooka D."/>
            <person name="Nabeya D."/>
            <person name="Jung N."/>
            <person name="Uechi K."/>
            <person name="Horii T."/>
            <person name="Iida T."/>
            <person name="Fujita J."/>
            <person name="Nakamura S."/>
        </authorList>
    </citation>
    <scope>NUCLEOTIDE SEQUENCE [LARGE SCALE GENOMIC DNA]</scope>
    <source>
        <strain evidence="1 2">JCM 12603</strain>
    </source>
</reference>
<dbReference type="InterPro" id="IPR023214">
    <property type="entry name" value="HAD_sf"/>
</dbReference>
<dbReference type="InterPro" id="IPR023198">
    <property type="entry name" value="PGP-like_dom2"/>
</dbReference>
<dbReference type="AlphaFoldDB" id="A0A6N4V6A4"/>
<dbReference type="InterPro" id="IPR036412">
    <property type="entry name" value="HAD-like_sf"/>
</dbReference>
<dbReference type="Proteomes" id="UP000466785">
    <property type="component" value="Chromosome"/>
</dbReference>
<dbReference type="SUPFAM" id="SSF56784">
    <property type="entry name" value="HAD-like"/>
    <property type="match status" value="1"/>
</dbReference>
<accession>A0A6N4V6A4</accession>
<dbReference type="GO" id="GO:0006281">
    <property type="term" value="P:DNA repair"/>
    <property type="evidence" value="ECO:0007669"/>
    <property type="project" value="TreeGrafter"/>
</dbReference>
<dbReference type="Gene3D" id="3.40.50.1000">
    <property type="entry name" value="HAD superfamily/HAD-like"/>
    <property type="match status" value="1"/>
</dbReference>
<dbReference type="EMBL" id="AP022570">
    <property type="protein sequence ID" value="BBX50435.1"/>
    <property type="molecule type" value="Genomic_DNA"/>
</dbReference>
<dbReference type="InterPro" id="IPR006439">
    <property type="entry name" value="HAD-SF_hydro_IA"/>
</dbReference>
<dbReference type="KEGG" id="mpof:MPOR_14610"/>
<name>A0A6N4V6A4_9MYCO</name>
<dbReference type="RefSeq" id="WP_163673111.1">
    <property type="nucleotide sequence ID" value="NZ_AP022570.1"/>
</dbReference>
<dbReference type="GO" id="GO:0008967">
    <property type="term" value="F:phosphoglycolate phosphatase activity"/>
    <property type="evidence" value="ECO:0007669"/>
    <property type="project" value="TreeGrafter"/>
</dbReference>
<dbReference type="NCBIfam" id="TIGR01509">
    <property type="entry name" value="HAD-SF-IA-v3"/>
    <property type="match status" value="1"/>
</dbReference>
<dbReference type="SFLD" id="SFLDG01135">
    <property type="entry name" value="C1.5.6:_HAD__Beta-PGM__Phospha"/>
    <property type="match status" value="1"/>
</dbReference>